<protein>
    <recommendedName>
        <fullName evidence="1">RNA-dependent RNA polymerase</fullName>
        <ecNumber evidence="1">2.7.7.48</ecNumber>
    </recommendedName>
</protein>
<dbReference type="InterPro" id="IPR007855">
    <property type="entry name" value="RDRP"/>
</dbReference>
<dbReference type="GO" id="GO:0003968">
    <property type="term" value="F:RNA-directed RNA polymerase activity"/>
    <property type="evidence" value="ECO:0007669"/>
    <property type="project" value="UniProtKB-KW"/>
</dbReference>
<dbReference type="PANTHER" id="PTHR23079">
    <property type="entry name" value="RNA-DEPENDENT RNA POLYMERASE"/>
    <property type="match status" value="1"/>
</dbReference>
<organism evidence="4 5">
    <name type="scientific">Colletotrichum tofieldiae</name>
    <dbReference type="NCBI Taxonomy" id="708197"/>
    <lineage>
        <taxon>Eukaryota</taxon>
        <taxon>Fungi</taxon>
        <taxon>Dikarya</taxon>
        <taxon>Ascomycota</taxon>
        <taxon>Pezizomycotina</taxon>
        <taxon>Sordariomycetes</taxon>
        <taxon>Hypocreomycetidae</taxon>
        <taxon>Glomerellales</taxon>
        <taxon>Glomerellaceae</taxon>
        <taxon>Colletotrichum</taxon>
        <taxon>Colletotrichum spaethianum species complex</taxon>
    </lineage>
</organism>
<evidence type="ECO:0000256" key="1">
    <source>
        <dbReference type="RuleBase" id="RU363098"/>
    </source>
</evidence>
<dbReference type="GO" id="GO:0030422">
    <property type="term" value="P:siRNA processing"/>
    <property type="evidence" value="ECO:0007669"/>
    <property type="project" value="TreeGrafter"/>
</dbReference>
<keyword evidence="5" id="KW-1185">Reference proteome</keyword>
<comment type="similarity">
    <text evidence="1">Belongs to the RdRP family.</text>
</comment>
<dbReference type="STRING" id="708197.A0A166TCQ0"/>
<reference evidence="4 5" key="1">
    <citation type="submission" date="2015-06" db="EMBL/GenBank/DDBJ databases">
        <title>Survival trade-offs in plant roots during colonization by closely related pathogenic and mutualistic fungi.</title>
        <authorList>
            <person name="Hacquard S."/>
            <person name="Kracher B."/>
            <person name="Hiruma K."/>
            <person name="Weinman A."/>
            <person name="Muench P."/>
            <person name="Garrido Oter R."/>
            <person name="Ver Loren van Themaat E."/>
            <person name="Dallerey J.-F."/>
            <person name="Damm U."/>
            <person name="Henrissat B."/>
            <person name="Lespinet O."/>
            <person name="Thon M."/>
            <person name="Kemen E."/>
            <person name="McHardy A.C."/>
            <person name="Schulze-Lefert P."/>
            <person name="O'Connell R.J."/>
        </authorList>
    </citation>
    <scope>NUCLEOTIDE SEQUENCE [LARGE SCALE GENOMIC DNA]</scope>
    <source>
        <strain evidence="4 5">0861</strain>
    </source>
</reference>
<feature type="region of interest" description="Disordered" evidence="2">
    <location>
        <begin position="1343"/>
        <end position="1366"/>
    </location>
</feature>
<feature type="region of interest" description="Disordered" evidence="2">
    <location>
        <begin position="166"/>
        <end position="209"/>
    </location>
</feature>
<feature type="region of interest" description="Disordered" evidence="2">
    <location>
        <begin position="1"/>
        <end position="40"/>
    </location>
</feature>
<feature type="compositionally biased region" description="Basic and acidic residues" evidence="2">
    <location>
        <begin position="1343"/>
        <end position="1354"/>
    </location>
</feature>
<feature type="domain" description="RDRP core" evidence="3">
    <location>
        <begin position="491"/>
        <end position="1134"/>
    </location>
</feature>
<feature type="compositionally biased region" description="Acidic residues" evidence="2">
    <location>
        <begin position="1355"/>
        <end position="1366"/>
    </location>
</feature>
<dbReference type="EC" id="2.7.7.48" evidence="1"/>
<keyword evidence="1" id="KW-0548">Nucleotidyltransferase</keyword>
<evidence type="ECO:0000256" key="2">
    <source>
        <dbReference type="SAM" id="MobiDB-lite"/>
    </source>
</evidence>
<comment type="catalytic activity">
    <reaction evidence="1">
        <text>RNA(n) + a ribonucleoside 5'-triphosphate = RNA(n+1) + diphosphate</text>
        <dbReference type="Rhea" id="RHEA:21248"/>
        <dbReference type="Rhea" id="RHEA-COMP:14527"/>
        <dbReference type="Rhea" id="RHEA-COMP:17342"/>
        <dbReference type="ChEBI" id="CHEBI:33019"/>
        <dbReference type="ChEBI" id="CHEBI:61557"/>
        <dbReference type="ChEBI" id="CHEBI:140395"/>
        <dbReference type="EC" id="2.7.7.48"/>
    </reaction>
</comment>
<feature type="region of interest" description="Disordered" evidence="2">
    <location>
        <begin position="331"/>
        <end position="369"/>
    </location>
</feature>
<evidence type="ECO:0000313" key="5">
    <source>
        <dbReference type="Proteomes" id="UP000076552"/>
    </source>
</evidence>
<proteinExistence type="inferred from homology"/>
<feature type="compositionally biased region" description="Polar residues" evidence="2">
    <location>
        <begin position="283"/>
        <end position="300"/>
    </location>
</feature>
<evidence type="ECO:0000259" key="3">
    <source>
        <dbReference type="Pfam" id="PF05183"/>
    </source>
</evidence>
<dbReference type="GO" id="GO:0003723">
    <property type="term" value="F:RNA binding"/>
    <property type="evidence" value="ECO:0007669"/>
    <property type="project" value="UniProtKB-KW"/>
</dbReference>
<dbReference type="PANTHER" id="PTHR23079:SF14">
    <property type="entry name" value="RNA-DEPENDENT RNA POLYMERASE"/>
    <property type="match status" value="1"/>
</dbReference>
<feature type="region of interest" description="Disordered" evidence="2">
    <location>
        <begin position="283"/>
        <end position="306"/>
    </location>
</feature>
<sequence length="1366" mass="154489">MSFDPNFVLRPNPLDPTMAPQTEPPQPDPRTPKKPTQGDRVRDVVDKLNRDYNLSIEIPDVTLTPLSTRARALEDVVFARCEDIVRQIRYHCFQTTLLDKILHTFHMEARAASQNWIRLSDGHESLPEPGGSPKAESSGQVLELQEIFLDILNKARNQLPKQRTFTRAHTGPATYGTPDMSKSKRRFEADTKSNSPKKAKASLSEGEKNSQDVFHTLDNVPSRSRSVNPEFASAAKFSRAIQSPFNPNDAPPVREGFYGNTSFTTSECTSRTSLFSMTNELLSGTRETTPAPTEASSPHSQGIYPASSGQLDALNISFAEHDVEALPSVVETPAEPVSTPLSPSRGHAVYSKTSEFDDPTPCGTLPAPLKRSEPTELVSRLEASWPRFPCWLNRAPFAVAWEITRIAVHCNVDLGEVDMTYDETWVNYDRLWKSLLAHPLFTGKSFPERPSTNAWTAAMAGFKTARGQHVVFSVSLDQGLRAQKGPIFTLSMLPVSLDQGCRLHRCFGSDRFLELLIPSPNSWKAPIDNPEASREVIRWFSSSLHYLAGRQWRAFFSRDAGYKIPQKNLSLGPEPKPVFRERIILFAENGNNFHSALPLETSHEGNQRELRVKLPIHRMLDWLLQFGSNKKQPYLKLFSRIQLGLSKTMPVIVLDLSQIRNREQDILSPVGAVMNDGIGRMSRSLARKARDVLGLSDIPSAIQGRFGPAKGMWLIDIADDDGDLWIEMWPSQRKWHCDFLDPEHRTLEVRAHAMEPRSASLNIQFLPVLEDRAIDEDAMRESIGKCLIDELNRDLEEQKSAMNHPLQFRQWVNRTSSARKERLVHGNVPYMGGLPEASEETMNTLIDGGFEPQKQKFLQDMAWNLRRTQCESLKKKMSIKVPNSAYFFMVVDFWNILDEDEVHLCFSSKFQTETFSDSMLHGCDVLVARSPAHFVSDMQRVKAVFKPELHAIKDVIVFSAKGNVPLADKLSGGDYDGDKAWVCWEPAIVSNFRNAEMPPSPDLSSYLKKDKTTFFDLEQQRGKSDAVSDMINRSIAFSMRPSYLGIATNYKERLCYCINSVNNKYALWLSALLGNLVDQAKQGFEFTGDDWKRFCREQLDSHKFRQPDNPAYKSESWSGSGNPSHIIDYLKFSVAKPTIDAELQKFHRAMNSTSGRCGHELRSLNLKNDNCEEMTAELWDPDLAQPHEVFKELAATHLGLKNVLKNLMDDLKDLERQWSTAVAAAKNKDDLPRRISEVYESWRAIQPRSDGVLDPMVEALLMQPYLGDNFTQWALLRASMAFKYCYRRKSTFVWRMAGIQLQFIKSMTTAGRDSIPVVVAPSLYAALKPDNKFITQAVSKVRGEGSEYHGHESDGEYDWQDSEGEE</sequence>
<keyword evidence="1" id="KW-0808">Transferase</keyword>
<dbReference type="GO" id="GO:0031380">
    <property type="term" value="C:nuclear RNA-directed RNA polymerase complex"/>
    <property type="evidence" value="ECO:0007669"/>
    <property type="project" value="TreeGrafter"/>
</dbReference>
<gene>
    <name evidence="4" type="ORF">CT0861_02252</name>
</gene>
<name>A0A166TCQ0_9PEZI</name>
<dbReference type="EMBL" id="LFIV01000065">
    <property type="protein sequence ID" value="KZL71898.1"/>
    <property type="molecule type" value="Genomic_DNA"/>
</dbReference>
<dbReference type="Pfam" id="PF05183">
    <property type="entry name" value="RdRP"/>
    <property type="match status" value="1"/>
</dbReference>
<evidence type="ECO:0000313" key="4">
    <source>
        <dbReference type="EMBL" id="KZL71898.1"/>
    </source>
</evidence>
<keyword evidence="1" id="KW-0694">RNA-binding</keyword>
<accession>A0A166TCQ0</accession>
<comment type="caution">
    <text evidence="4">The sequence shown here is derived from an EMBL/GenBank/DDBJ whole genome shotgun (WGS) entry which is preliminary data.</text>
</comment>
<dbReference type="Gene3D" id="1.10.8.790">
    <property type="entry name" value="RNA-dependent RNA polymerase, slab domain, helical subdomain-like"/>
    <property type="match status" value="1"/>
</dbReference>
<keyword evidence="1 4" id="KW-0696">RNA-directed RNA polymerase</keyword>
<dbReference type="Proteomes" id="UP000076552">
    <property type="component" value="Unassembled WGS sequence"/>
</dbReference>
<dbReference type="InterPro" id="IPR057596">
    <property type="entry name" value="RDRP_core"/>
</dbReference>